<evidence type="ECO:0000259" key="10">
    <source>
        <dbReference type="PROSITE" id="PS50192"/>
    </source>
</evidence>
<dbReference type="AlphaFoldDB" id="A0A3B1BN93"/>
<dbReference type="PANTHER" id="PTHR32089:SF119">
    <property type="entry name" value="METHYL-ACCEPTING CHEMOTAXIS PROTEIN CTPL"/>
    <property type="match status" value="1"/>
</dbReference>
<proteinExistence type="inferred from homology"/>
<protein>
    <submittedName>
        <fullName evidence="12">Methyl-accepting chemotaxis sensor/transducer protein</fullName>
    </submittedName>
</protein>
<dbReference type="SMART" id="SM00283">
    <property type="entry name" value="MA"/>
    <property type="match status" value="1"/>
</dbReference>
<dbReference type="SUPFAM" id="SSF58104">
    <property type="entry name" value="Methyl-accepting chemotaxis protein (MCP) signaling domain"/>
    <property type="match status" value="1"/>
</dbReference>
<comment type="subcellular location">
    <subcellularLocation>
        <location evidence="1">Cell inner membrane</location>
        <topology evidence="1">Multi-pass membrane protein</topology>
    </subcellularLocation>
</comment>
<dbReference type="CDD" id="cd11386">
    <property type="entry name" value="MCP_signal"/>
    <property type="match status" value="1"/>
</dbReference>
<feature type="domain" description="Methyl-accepting transducer" evidence="9">
    <location>
        <begin position="349"/>
        <end position="585"/>
    </location>
</feature>
<dbReference type="PROSITE" id="PS50111">
    <property type="entry name" value="CHEMOTAXIS_TRANSDUC_2"/>
    <property type="match status" value="1"/>
</dbReference>
<evidence type="ECO:0000256" key="2">
    <source>
        <dbReference type="ARBA" id="ARBA00022519"/>
    </source>
</evidence>
<feature type="domain" description="HAMP" evidence="11">
    <location>
        <begin position="292"/>
        <end position="344"/>
    </location>
</feature>
<dbReference type="PROSITE" id="PS50885">
    <property type="entry name" value="HAMP"/>
    <property type="match status" value="1"/>
</dbReference>
<dbReference type="SMART" id="SM00304">
    <property type="entry name" value="HAMP"/>
    <property type="match status" value="1"/>
</dbReference>
<gene>
    <name evidence="12" type="ORF">MNBD_GAMMA24-2773</name>
</gene>
<evidence type="ECO:0000259" key="11">
    <source>
        <dbReference type="PROSITE" id="PS50885"/>
    </source>
</evidence>
<dbReference type="GO" id="GO:0007165">
    <property type="term" value="P:signal transduction"/>
    <property type="evidence" value="ECO:0007669"/>
    <property type="project" value="UniProtKB-KW"/>
</dbReference>
<evidence type="ECO:0000256" key="7">
    <source>
        <dbReference type="ARBA" id="ARBA00029447"/>
    </source>
</evidence>
<sequence>MTLRARITLVGISVTLLVALALIITSQVSQQQIENRFASATINGKAALWKKIIAGQLQAMVVGTTNLSRDRSTRKALKSGDNTTLAESAKTTFNLLSAEKILTRMQIINLKHEVVFSAPNYYNGSTNKALFKQALDSGKIIRGLERDDDGKLIAEIAFPLFMRGKVIGVGIYLKDLNTAISDFKINDNSEVFIVSAKGQIEYATDKALYTHLNITLPKLGGNKVGVARWNKQVFSSAILPITRVDGKPLAHLITVNDFTQSYATQTNFKRMAYAITALVLLVAMLGLFYYMKHVLNPLKGAVANLQSIADGDLTIDIDVRTNDEIGQLKAAMQSMVRQLNMMVEKINHITGQLSTSSTSMHNVTQETNSNVNKQQSGLEYIATAMNEMTSTVQEVAHNASQAAAAAANADNESRAGFALVDDTIKSIDELTSEVKNTSTVINTLKDNSEDISGILDVIRGIAEQTNLLALNAAIEAARAGEHGRGFAVVADEVRTLSGRTQESAAETSQMIIQLQQGSQSAVDAMQVIYTRAQETVNKAADAGKSLESITQAVSTINNMNIQIASAAEEQSSVAEEINRNIVDISSIAEMTAVGAENTAETSNELTALSVHLSEVVGRFKI</sequence>
<dbReference type="Pfam" id="PF14827">
    <property type="entry name" value="dCache_3"/>
    <property type="match status" value="1"/>
</dbReference>
<dbReference type="PROSITE" id="PS50192">
    <property type="entry name" value="T_SNARE"/>
    <property type="match status" value="1"/>
</dbReference>
<keyword evidence="5 8" id="KW-0472">Membrane</keyword>
<dbReference type="InterPro" id="IPR000727">
    <property type="entry name" value="T_SNARE_dom"/>
</dbReference>
<keyword evidence="3 8" id="KW-0812">Transmembrane</keyword>
<keyword evidence="4 8" id="KW-1133">Transmembrane helix</keyword>
<feature type="transmembrane region" description="Helical" evidence="8">
    <location>
        <begin position="271"/>
        <end position="290"/>
    </location>
</feature>
<keyword evidence="2" id="KW-0997">Cell inner membrane</keyword>
<keyword evidence="6" id="KW-0807">Transducer</keyword>
<evidence type="ECO:0000256" key="4">
    <source>
        <dbReference type="ARBA" id="ARBA00022989"/>
    </source>
</evidence>
<evidence type="ECO:0000256" key="8">
    <source>
        <dbReference type="SAM" id="Phobius"/>
    </source>
</evidence>
<dbReference type="Pfam" id="PF00672">
    <property type="entry name" value="HAMP"/>
    <property type="match status" value="1"/>
</dbReference>
<dbReference type="PANTHER" id="PTHR32089">
    <property type="entry name" value="METHYL-ACCEPTING CHEMOTAXIS PROTEIN MCPB"/>
    <property type="match status" value="1"/>
</dbReference>
<dbReference type="Gene3D" id="1.10.287.950">
    <property type="entry name" value="Methyl-accepting chemotaxis protein"/>
    <property type="match status" value="1"/>
</dbReference>
<dbReference type="InterPro" id="IPR029150">
    <property type="entry name" value="dCache_3"/>
</dbReference>
<organism evidence="12">
    <name type="scientific">hydrothermal vent metagenome</name>
    <dbReference type="NCBI Taxonomy" id="652676"/>
    <lineage>
        <taxon>unclassified sequences</taxon>
        <taxon>metagenomes</taxon>
        <taxon>ecological metagenomes</taxon>
    </lineage>
</organism>
<dbReference type="CDD" id="cd06225">
    <property type="entry name" value="HAMP"/>
    <property type="match status" value="1"/>
</dbReference>
<evidence type="ECO:0000256" key="1">
    <source>
        <dbReference type="ARBA" id="ARBA00004429"/>
    </source>
</evidence>
<dbReference type="FunFam" id="1.10.287.950:FF:000001">
    <property type="entry name" value="Methyl-accepting chemotaxis sensory transducer"/>
    <property type="match status" value="1"/>
</dbReference>
<evidence type="ECO:0000256" key="6">
    <source>
        <dbReference type="ARBA" id="ARBA00023224"/>
    </source>
</evidence>
<evidence type="ECO:0000256" key="5">
    <source>
        <dbReference type="ARBA" id="ARBA00023136"/>
    </source>
</evidence>
<evidence type="ECO:0000259" key="9">
    <source>
        <dbReference type="PROSITE" id="PS50111"/>
    </source>
</evidence>
<dbReference type="Pfam" id="PF00015">
    <property type="entry name" value="MCPsignal"/>
    <property type="match status" value="1"/>
</dbReference>
<comment type="similarity">
    <text evidence="7">Belongs to the methyl-accepting chemotaxis (MCP) protein family.</text>
</comment>
<accession>A0A3B1BN93</accession>
<dbReference type="InterPro" id="IPR004089">
    <property type="entry name" value="MCPsignal_dom"/>
</dbReference>
<evidence type="ECO:0000313" key="12">
    <source>
        <dbReference type="EMBL" id="VAX13304.1"/>
    </source>
</evidence>
<dbReference type="EMBL" id="UOFZ01000112">
    <property type="protein sequence ID" value="VAX13304.1"/>
    <property type="molecule type" value="Genomic_DNA"/>
</dbReference>
<feature type="domain" description="T-SNARE coiled-coil homology" evidence="10">
    <location>
        <begin position="544"/>
        <end position="581"/>
    </location>
</feature>
<dbReference type="GO" id="GO:0005886">
    <property type="term" value="C:plasma membrane"/>
    <property type="evidence" value="ECO:0007669"/>
    <property type="project" value="UniProtKB-SubCell"/>
</dbReference>
<reference evidence="12" key="1">
    <citation type="submission" date="2018-06" db="EMBL/GenBank/DDBJ databases">
        <authorList>
            <person name="Zhirakovskaya E."/>
        </authorList>
    </citation>
    <scope>NUCLEOTIDE SEQUENCE</scope>
</reference>
<dbReference type="InterPro" id="IPR003660">
    <property type="entry name" value="HAMP_dom"/>
</dbReference>
<keyword evidence="2" id="KW-1003">Cell membrane</keyword>
<evidence type="ECO:0000256" key="3">
    <source>
        <dbReference type="ARBA" id="ARBA00022692"/>
    </source>
</evidence>
<name>A0A3B1BN93_9ZZZZ</name>